<proteinExistence type="predicted"/>
<dbReference type="EMBL" id="KB445832">
    <property type="protein sequence ID" value="EMD30850.1"/>
    <property type="molecule type" value="Genomic_DNA"/>
</dbReference>
<gene>
    <name evidence="1" type="ORF">CERSUDRAFT_78580</name>
</gene>
<dbReference type="Proteomes" id="UP000016930">
    <property type="component" value="Unassembled WGS sequence"/>
</dbReference>
<accession>M2QFR4</accession>
<sequence>MSSSAVAKPVTLHAHHLANLPDVQVNFLVLLYEDAVLAILHHLDFPTLMALRHTCLDADRYVSMHLDSVMMTILSHFLHSSLNFRNFMRMTKAIISGSCVASFFLQTTMIPPPGADLDIYVPAGLRKRFEKYLVTVEGYTCDGDINPFRDYAGGIHVTSRLKRGELQIDLVESLTACAYHPLPFFYGTHLVSVLLGQRLISWSMPDAHLVQAMRKYEGRGVTFAMHEYQWSPDRCCDRGAACPKTARYFGDKWCLHGSFHTYAEEQDRAKGSDVLLDLNVIWWRGGQACGGACAASGRGILPMEAMTLDSCTAVTIMPIWHASYYYGRNVERSYRFHAWVMFEISLLHVLRRLARELEFKDLRNNIYTLSTVPPAAISWRGPIDDPHHQIMQIMPGSIQSDSACTMAAKSRVRIFGMWEHTHLLNGTFYLTLELLRPRDELAARNIGLLTGTVDSFHVVAAYSGLASSDIFSAPVYDGTAGIKDNMPELTMNMVAENDIIALDCTVMRMYSVPLGWTVYTSFTHITVIHPMADAPDNRDSDDEL</sequence>
<name>M2QFR4_CERS8</name>
<keyword evidence="2" id="KW-1185">Reference proteome</keyword>
<evidence type="ECO:0000313" key="1">
    <source>
        <dbReference type="EMBL" id="EMD30850.1"/>
    </source>
</evidence>
<dbReference type="AlphaFoldDB" id="M2QFR4"/>
<protein>
    <submittedName>
        <fullName evidence="1">Uncharacterized protein</fullName>
    </submittedName>
</protein>
<dbReference type="OrthoDB" id="3270380at2759"/>
<organism evidence="1 2">
    <name type="scientific">Ceriporiopsis subvermispora (strain B)</name>
    <name type="common">White-rot fungus</name>
    <name type="synonym">Gelatoporia subvermispora</name>
    <dbReference type="NCBI Taxonomy" id="914234"/>
    <lineage>
        <taxon>Eukaryota</taxon>
        <taxon>Fungi</taxon>
        <taxon>Dikarya</taxon>
        <taxon>Basidiomycota</taxon>
        <taxon>Agaricomycotina</taxon>
        <taxon>Agaricomycetes</taxon>
        <taxon>Polyporales</taxon>
        <taxon>Gelatoporiaceae</taxon>
        <taxon>Gelatoporia</taxon>
    </lineage>
</organism>
<evidence type="ECO:0000313" key="2">
    <source>
        <dbReference type="Proteomes" id="UP000016930"/>
    </source>
</evidence>
<reference evidence="1 2" key="1">
    <citation type="journal article" date="2012" name="Proc. Natl. Acad. Sci. U.S.A.">
        <title>Comparative genomics of Ceriporiopsis subvermispora and Phanerochaete chrysosporium provide insight into selective ligninolysis.</title>
        <authorList>
            <person name="Fernandez-Fueyo E."/>
            <person name="Ruiz-Duenas F.J."/>
            <person name="Ferreira P."/>
            <person name="Floudas D."/>
            <person name="Hibbett D.S."/>
            <person name="Canessa P."/>
            <person name="Larrondo L.F."/>
            <person name="James T.Y."/>
            <person name="Seelenfreund D."/>
            <person name="Lobos S."/>
            <person name="Polanco R."/>
            <person name="Tello M."/>
            <person name="Honda Y."/>
            <person name="Watanabe T."/>
            <person name="Watanabe T."/>
            <person name="Ryu J.S."/>
            <person name="Kubicek C.P."/>
            <person name="Schmoll M."/>
            <person name="Gaskell J."/>
            <person name="Hammel K.E."/>
            <person name="St John F.J."/>
            <person name="Vanden Wymelenberg A."/>
            <person name="Sabat G."/>
            <person name="Splinter BonDurant S."/>
            <person name="Syed K."/>
            <person name="Yadav J.S."/>
            <person name="Doddapaneni H."/>
            <person name="Subramanian V."/>
            <person name="Lavin J.L."/>
            <person name="Oguiza J.A."/>
            <person name="Perez G."/>
            <person name="Pisabarro A.G."/>
            <person name="Ramirez L."/>
            <person name="Santoyo F."/>
            <person name="Master E."/>
            <person name="Coutinho P.M."/>
            <person name="Henrissat B."/>
            <person name="Lombard V."/>
            <person name="Magnuson J.K."/>
            <person name="Kuees U."/>
            <person name="Hori C."/>
            <person name="Igarashi K."/>
            <person name="Samejima M."/>
            <person name="Held B.W."/>
            <person name="Barry K.W."/>
            <person name="LaButti K.M."/>
            <person name="Lapidus A."/>
            <person name="Lindquist E.A."/>
            <person name="Lucas S.M."/>
            <person name="Riley R."/>
            <person name="Salamov A.A."/>
            <person name="Hoffmeister D."/>
            <person name="Schwenk D."/>
            <person name="Hadar Y."/>
            <person name="Yarden O."/>
            <person name="de Vries R.P."/>
            <person name="Wiebenga A."/>
            <person name="Stenlid J."/>
            <person name="Eastwood D."/>
            <person name="Grigoriev I.V."/>
            <person name="Berka R.M."/>
            <person name="Blanchette R.A."/>
            <person name="Kersten P."/>
            <person name="Martinez A.T."/>
            <person name="Vicuna R."/>
            <person name="Cullen D."/>
        </authorList>
    </citation>
    <scope>NUCLEOTIDE SEQUENCE [LARGE SCALE GENOMIC DNA]</scope>
    <source>
        <strain evidence="1 2">B</strain>
    </source>
</reference>
<dbReference type="HOGENOM" id="CLU_530997_0_0_1"/>